<dbReference type="Proteomes" id="UP000051952">
    <property type="component" value="Unassembled WGS sequence"/>
</dbReference>
<proteinExistence type="predicted"/>
<dbReference type="VEuPathDB" id="TriTrypDB:BSAL_81035"/>
<dbReference type="AlphaFoldDB" id="A0A0S4J1C0"/>
<dbReference type="EMBL" id="CYKH01000868">
    <property type="protein sequence ID" value="CUG54941.1"/>
    <property type="molecule type" value="Genomic_DNA"/>
</dbReference>
<name>A0A0S4J1C0_BODSA</name>
<keyword evidence="2" id="KW-1185">Reference proteome</keyword>
<evidence type="ECO:0000313" key="1">
    <source>
        <dbReference type="EMBL" id="CUG54941.1"/>
    </source>
</evidence>
<accession>A0A0S4J1C0</accession>
<sequence>MGCQNSTLKQAQPAVVTIDKKPEVPVLEKPIETAVTTEVVAPLDETLAQPHLEKEFEVVQQEEPSCVAEEEPASVPIVEEVVVVKAAASPVRVAFGERAANKPTEQAVQIDQAPALSFSEYLNTENTVASTQIKRKVIFDAETMRKSAPKSIAPANLTKKQKEMLKRSHVSVGRRGPVASKWGGKSQMQTDVYLEMASAFERLLTNADTINAHLDSR</sequence>
<protein>
    <submittedName>
        <fullName evidence="1">Uncharacterized protein</fullName>
    </submittedName>
</protein>
<organism evidence="1 2">
    <name type="scientific">Bodo saltans</name>
    <name type="common">Flagellated protozoan</name>
    <dbReference type="NCBI Taxonomy" id="75058"/>
    <lineage>
        <taxon>Eukaryota</taxon>
        <taxon>Discoba</taxon>
        <taxon>Euglenozoa</taxon>
        <taxon>Kinetoplastea</taxon>
        <taxon>Metakinetoplastina</taxon>
        <taxon>Eubodonida</taxon>
        <taxon>Bodonidae</taxon>
        <taxon>Bodo</taxon>
    </lineage>
</organism>
<evidence type="ECO:0000313" key="2">
    <source>
        <dbReference type="Proteomes" id="UP000051952"/>
    </source>
</evidence>
<reference evidence="2" key="1">
    <citation type="submission" date="2015-09" db="EMBL/GenBank/DDBJ databases">
        <authorList>
            <consortium name="Pathogen Informatics"/>
        </authorList>
    </citation>
    <scope>NUCLEOTIDE SEQUENCE [LARGE SCALE GENOMIC DNA]</scope>
    <source>
        <strain evidence="2">Lake Konstanz</strain>
    </source>
</reference>
<gene>
    <name evidence="1" type="ORF">BSAL_81035</name>
</gene>